<accession>A0A927AV03</accession>
<evidence type="ECO:0000313" key="4">
    <source>
        <dbReference type="Proteomes" id="UP000598820"/>
    </source>
</evidence>
<dbReference type="Proteomes" id="UP000598820">
    <property type="component" value="Unassembled WGS sequence"/>
</dbReference>
<dbReference type="GO" id="GO:0004222">
    <property type="term" value="F:metalloendopeptidase activity"/>
    <property type="evidence" value="ECO:0007669"/>
    <property type="project" value="TreeGrafter"/>
</dbReference>
<dbReference type="InterPro" id="IPR011055">
    <property type="entry name" value="Dup_hybrid_motif"/>
</dbReference>
<dbReference type="CDD" id="cd12797">
    <property type="entry name" value="M23_peptidase"/>
    <property type="match status" value="1"/>
</dbReference>
<evidence type="ECO:0000259" key="2">
    <source>
        <dbReference type="Pfam" id="PF01551"/>
    </source>
</evidence>
<evidence type="ECO:0000256" key="1">
    <source>
        <dbReference type="SAM" id="SignalP"/>
    </source>
</evidence>
<feature type="signal peptide" evidence="1">
    <location>
        <begin position="1"/>
        <end position="16"/>
    </location>
</feature>
<organism evidence="3 4">
    <name type="scientific">Spirosoma profusum</name>
    <dbReference type="NCBI Taxonomy" id="2771354"/>
    <lineage>
        <taxon>Bacteria</taxon>
        <taxon>Pseudomonadati</taxon>
        <taxon>Bacteroidota</taxon>
        <taxon>Cytophagia</taxon>
        <taxon>Cytophagales</taxon>
        <taxon>Cytophagaceae</taxon>
        <taxon>Spirosoma</taxon>
    </lineage>
</organism>
<dbReference type="InterPro" id="IPR050570">
    <property type="entry name" value="Cell_wall_metabolism_enzyme"/>
</dbReference>
<dbReference type="InterPro" id="IPR013783">
    <property type="entry name" value="Ig-like_fold"/>
</dbReference>
<sequence length="509" mass="55159">MKKLILLLLLSSTVLAQPVVYFGQKQPDKPTTNCITPALEKQIQAQTRAYRAGARSKAVTAGPVLFDWPLRQRAPLDYTYYGFVAFVDNNPATNAILDYNGGNRTYDGHTGTDIGVQPFPWDMLDNSRVEVIAAAAGTIIIRQDGNFDRQCNPNPANGANMVVIQHEDGTTTRYLHMKNGSVTSKGVGQTVQLGEYLGIVASSGNSAGPHLHFEIRDASNNIIDPFAGPSNPTTATSRWIAQKPYWDPKIGRLMTHSAEPVFIAPCTANPADVTNEKRSFVSGSTVHFGFFGRDWQPNQVFTIKIIRPDGTAFQDFQYTRQADYLPFAFTANAFPETLPNPAQTGRWKFQITTLGITTETVFNVNTTSPYAATTTLCSGNGIELTAMNGGQNFTYQWRRNGSDIGGATSDRYTATLAGVYTVVATFNSSSSVSDPLTITSATSLTTLKAGNWSDPTVWSCGQIPLITNAVSLNHLITIPTSFTARAQRILLGAGGKLIYNGSGSVQIEP</sequence>
<dbReference type="RefSeq" id="WP_190891833.1">
    <property type="nucleotide sequence ID" value="NZ_JACWZY010000039.1"/>
</dbReference>
<dbReference type="Gene3D" id="2.60.40.10">
    <property type="entry name" value="Immunoglobulins"/>
    <property type="match status" value="1"/>
</dbReference>
<keyword evidence="4" id="KW-1185">Reference proteome</keyword>
<dbReference type="AlphaFoldDB" id="A0A927AV03"/>
<feature type="domain" description="M23ase beta-sheet core" evidence="2">
    <location>
        <begin position="128"/>
        <end position="220"/>
    </location>
</feature>
<dbReference type="Gene3D" id="2.70.70.10">
    <property type="entry name" value="Glucose Permease (Domain IIA)"/>
    <property type="match status" value="1"/>
</dbReference>
<name>A0A927AV03_9BACT</name>
<dbReference type="SUPFAM" id="SSF51261">
    <property type="entry name" value="Duplicated hybrid motif"/>
    <property type="match status" value="1"/>
</dbReference>
<dbReference type="PANTHER" id="PTHR21666:SF270">
    <property type="entry name" value="MUREIN HYDROLASE ACTIVATOR ENVC"/>
    <property type="match status" value="1"/>
</dbReference>
<reference evidence="3" key="1">
    <citation type="submission" date="2020-09" db="EMBL/GenBank/DDBJ databases">
        <authorList>
            <person name="Kim M.K."/>
        </authorList>
    </citation>
    <scope>NUCLEOTIDE SEQUENCE</scope>
    <source>
        <strain evidence="3">BT702</strain>
    </source>
</reference>
<dbReference type="Pfam" id="PF01551">
    <property type="entry name" value="Peptidase_M23"/>
    <property type="match status" value="1"/>
</dbReference>
<dbReference type="InterPro" id="IPR016047">
    <property type="entry name" value="M23ase_b-sheet_dom"/>
</dbReference>
<protein>
    <submittedName>
        <fullName evidence="3">Peptidoglycan DD-metalloendopeptidase family protein</fullName>
    </submittedName>
</protein>
<dbReference type="EMBL" id="JACWZY010000039">
    <property type="protein sequence ID" value="MBD2704896.1"/>
    <property type="molecule type" value="Genomic_DNA"/>
</dbReference>
<proteinExistence type="predicted"/>
<gene>
    <name evidence="3" type="ORF">IC229_29965</name>
</gene>
<keyword evidence="1" id="KW-0732">Signal</keyword>
<comment type="caution">
    <text evidence="3">The sequence shown here is derived from an EMBL/GenBank/DDBJ whole genome shotgun (WGS) entry which is preliminary data.</text>
</comment>
<evidence type="ECO:0000313" key="3">
    <source>
        <dbReference type="EMBL" id="MBD2704896.1"/>
    </source>
</evidence>
<dbReference type="PANTHER" id="PTHR21666">
    <property type="entry name" value="PEPTIDASE-RELATED"/>
    <property type="match status" value="1"/>
</dbReference>
<feature type="chain" id="PRO_5038008865" evidence="1">
    <location>
        <begin position="17"/>
        <end position="509"/>
    </location>
</feature>